<proteinExistence type="predicted"/>
<dbReference type="InterPro" id="IPR051691">
    <property type="entry name" value="Metab_Enz_Cyan_OpOx_G3PDH"/>
</dbReference>
<evidence type="ECO:0000313" key="4">
    <source>
        <dbReference type="EMBL" id="MBW6399546.1"/>
    </source>
</evidence>
<gene>
    <name evidence="4" type="ORF">KPL78_16935</name>
</gene>
<dbReference type="PANTHER" id="PTHR42949">
    <property type="entry name" value="ANAEROBIC GLYCEROL-3-PHOSPHATE DEHYDROGENASE SUBUNIT B"/>
    <property type="match status" value="1"/>
</dbReference>
<evidence type="ECO:0000259" key="3">
    <source>
        <dbReference type="Pfam" id="PF17806"/>
    </source>
</evidence>
<protein>
    <submittedName>
        <fullName evidence="4">NAD(P)/FAD-dependent oxidoreductase</fullName>
    </submittedName>
</protein>
<dbReference type="InterPro" id="IPR036188">
    <property type="entry name" value="FAD/NAD-bd_sf"/>
</dbReference>
<keyword evidence="1" id="KW-0560">Oxidoreductase</keyword>
<keyword evidence="5" id="KW-1185">Reference proteome</keyword>
<dbReference type="PIRSF" id="PIRSF037495">
    <property type="entry name" value="Opine_OX_OoxA/HcnB"/>
    <property type="match status" value="1"/>
</dbReference>
<evidence type="ECO:0000313" key="5">
    <source>
        <dbReference type="Proteomes" id="UP001196565"/>
    </source>
</evidence>
<dbReference type="CDD" id="cd19946">
    <property type="entry name" value="GlpA-like_Fer2_BFD-like"/>
    <property type="match status" value="1"/>
</dbReference>
<dbReference type="PRINTS" id="PR00368">
    <property type="entry name" value="FADPNR"/>
</dbReference>
<evidence type="ECO:0000256" key="1">
    <source>
        <dbReference type="ARBA" id="ARBA00023002"/>
    </source>
</evidence>
<evidence type="ECO:0000259" key="2">
    <source>
        <dbReference type="Pfam" id="PF07992"/>
    </source>
</evidence>
<dbReference type="InterPro" id="IPR017224">
    <property type="entry name" value="Opine_Oxase_asu/HCN_bsu"/>
</dbReference>
<accession>A0ABS7AB98</accession>
<dbReference type="Pfam" id="PF17806">
    <property type="entry name" value="SO_alpha_A3"/>
    <property type="match status" value="1"/>
</dbReference>
<dbReference type="Gene3D" id="3.50.50.60">
    <property type="entry name" value="FAD/NAD(P)-binding domain"/>
    <property type="match status" value="2"/>
</dbReference>
<dbReference type="Gene3D" id="1.10.10.1100">
    <property type="entry name" value="BFD-like [2Fe-2S]-binding domain"/>
    <property type="match status" value="1"/>
</dbReference>
<dbReference type="RefSeq" id="WP_219764162.1">
    <property type="nucleotide sequence ID" value="NZ_JAHYBZ010000006.1"/>
</dbReference>
<dbReference type="InterPro" id="IPR041117">
    <property type="entry name" value="SoxA_A3"/>
</dbReference>
<dbReference type="PANTHER" id="PTHR42949:SF3">
    <property type="entry name" value="ANAEROBIC GLYCEROL-3-PHOSPHATE DEHYDROGENASE SUBUNIT B"/>
    <property type="match status" value="1"/>
</dbReference>
<dbReference type="InterPro" id="IPR023753">
    <property type="entry name" value="FAD/NAD-binding_dom"/>
</dbReference>
<reference evidence="4 5" key="1">
    <citation type="submission" date="2021-07" db="EMBL/GenBank/DDBJ databases">
        <authorList>
            <person name="So Y."/>
        </authorList>
    </citation>
    <scope>NUCLEOTIDE SEQUENCE [LARGE SCALE GENOMIC DNA]</scope>
    <source>
        <strain evidence="4 5">HJA6</strain>
    </source>
</reference>
<dbReference type="PRINTS" id="PR00469">
    <property type="entry name" value="PNDRDTASEII"/>
</dbReference>
<organism evidence="4 5">
    <name type="scientific">Roseomonas alba</name>
    <dbReference type="NCBI Taxonomy" id="2846776"/>
    <lineage>
        <taxon>Bacteria</taxon>
        <taxon>Pseudomonadati</taxon>
        <taxon>Pseudomonadota</taxon>
        <taxon>Alphaproteobacteria</taxon>
        <taxon>Acetobacterales</taxon>
        <taxon>Roseomonadaceae</taxon>
        <taxon>Roseomonas</taxon>
    </lineage>
</organism>
<dbReference type="Pfam" id="PF07992">
    <property type="entry name" value="Pyr_redox_2"/>
    <property type="match status" value="1"/>
</dbReference>
<dbReference type="SUPFAM" id="SSF51905">
    <property type="entry name" value="FAD/NAD(P)-binding domain"/>
    <property type="match status" value="1"/>
</dbReference>
<feature type="domain" description="FAD/NAD(P)-binding" evidence="2">
    <location>
        <begin position="2"/>
        <end position="309"/>
    </location>
</feature>
<feature type="domain" description="SoxA A3" evidence="3">
    <location>
        <begin position="372"/>
        <end position="448"/>
    </location>
</feature>
<dbReference type="InterPro" id="IPR041854">
    <property type="entry name" value="BFD-like_2Fe2S-bd_dom_sf"/>
</dbReference>
<sequence>MFDLAIIGVGPAGMAAAVEACALGLSVLVADENAAPGGQVFRAAEAAASDPAVAPDIAPGLPLIAAFRASGADYRPATTLWHCDPEEGVLSLSAADGADAVTARRILLATGAQERPVPIPGWTLPGVMGAGAAQILLKSAGIVPAGPLVLAGQGPLIWLLAVQLARAGAPPLVLETRRGSPLAAAMQAGFDLWRGRAMLAKGLALIAEARRLGVKVVTGVRGLRAEGGTQVERVSWDGGSAPCDTLLVHEGVIPATQISRALGLDHAWDAPQRCWRPVVDAFGASSLDRVAVAGDGAGIGGWQVAEASGRLAALDAARRLGRLSEDAFGARVSGWLGQRAQALALRPFLDALYAPAPDLLTPPDDTIACRCEEVTAGAVRAAARMGATGPNQLKAYLRCGMGPCQGRICAPVTTALIAEARGVAPEDVPPLRPRAPYKPISVGMLAATAESMQQGRE</sequence>
<comment type="caution">
    <text evidence="4">The sequence shown here is derived from an EMBL/GenBank/DDBJ whole genome shotgun (WGS) entry which is preliminary data.</text>
</comment>
<name>A0ABS7AB98_9PROT</name>
<dbReference type="Proteomes" id="UP001196565">
    <property type="component" value="Unassembled WGS sequence"/>
</dbReference>
<dbReference type="EMBL" id="JAHYBZ010000006">
    <property type="protein sequence ID" value="MBW6399546.1"/>
    <property type="molecule type" value="Genomic_DNA"/>
</dbReference>